<dbReference type="Pfam" id="PF08546">
    <property type="entry name" value="ApbA_C"/>
    <property type="match status" value="1"/>
</dbReference>
<dbReference type="Proteomes" id="UP000286045">
    <property type="component" value="Unassembled WGS sequence"/>
</dbReference>
<keyword evidence="3" id="KW-0560">Oxidoreductase</keyword>
<reference evidence="6 7" key="1">
    <citation type="submission" date="2018-12" db="EMBL/GenBank/DDBJ databases">
        <title>Draft genome sequence of Xylaria grammica IHI A82.</title>
        <authorList>
            <person name="Buettner E."/>
            <person name="Kellner H."/>
        </authorList>
    </citation>
    <scope>NUCLEOTIDE SEQUENCE [LARGE SCALE GENOMIC DNA]</scope>
    <source>
        <strain evidence="6 7">IHI A82</strain>
    </source>
</reference>
<dbReference type="PANTHER" id="PTHR43765">
    <property type="entry name" value="2-DEHYDROPANTOATE 2-REDUCTASE-RELATED"/>
    <property type="match status" value="1"/>
</dbReference>
<evidence type="ECO:0000256" key="2">
    <source>
        <dbReference type="ARBA" id="ARBA00022857"/>
    </source>
</evidence>
<dbReference type="InterPro" id="IPR050838">
    <property type="entry name" value="Ketopantoate_reductase"/>
</dbReference>
<feature type="domain" description="Ketopantoate reductase C-terminal" evidence="5">
    <location>
        <begin position="225"/>
        <end position="347"/>
    </location>
</feature>
<dbReference type="InterPro" id="IPR013328">
    <property type="entry name" value="6PGD_dom2"/>
</dbReference>
<keyword evidence="2" id="KW-0521">NADP</keyword>
<dbReference type="GO" id="GO:0005739">
    <property type="term" value="C:mitochondrion"/>
    <property type="evidence" value="ECO:0007669"/>
    <property type="project" value="TreeGrafter"/>
</dbReference>
<evidence type="ECO:0000256" key="3">
    <source>
        <dbReference type="ARBA" id="ARBA00023002"/>
    </source>
</evidence>
<dbReference type="InterPro" id="IPR008927">
    <property type="entry name" value="6-PGluconate_DH-like_C_sf"/>
</dbReference>
<comment type="caution">
    <text evidence="6">The sequence shown here is derived from an EMBL/GenBank/DDBJ whole genome shotgun (WGS) entry which is preliminary data.</text>
</comment>
<dbReference type="Gene3D" id="1.10.1040.10">
    <property type="entry name" value="N-(1-d-carboxylethyl)-l-norvaline Dehydrogenase, domain 2"/>
    <property type="match status" value="1"/>
</dbReference>
<protein>
    <recommendedName>
        <fullName evidence="8">Ketopantoate reductase C-terminal domain-containing protein</fullName>
    </recommendedName>
</protein>
<sequence length="392" mass="44425">MDLHLSNQIHVIGFTPLAKFYAHAIALTPNLSVQILAHHPPARANWDVEGRRLRLYSRSGQFISSAEISCPEPIADPALRYRGVPLAKQLNNIIIDTETGAILPTLRNLRHRIDRQTTICLLHSGLGLVDDINEAIFPDPNERPNFVLGESTHRVGRISGYGYSVQYRQSGSLYLYGVPRLENTEFALLGMQQSQHLIQMLATQQSLSVVPLPKARFLWWKIPWLIFSSTADCVSVMLGIKYSQIGPNPYARSLMIDLLEEAITIVSKFPELQVMPHKVESFLRPQFRRKMRAYLNAQGTNTSPWIAKVRMGRAPPIDYFNGYLVRRAEEIGIDAKHHRMAMAMVKARVNARTWELRTDLLGTTPYMTDTDAIGGGRPAPKPEDYEIDWEEM</sequence>
<evidence type="ECO:0000313" key="6">
    <source>
        <dbReference type="EMBL" id="RWA03430.1"/>
    </source>
</evidence>
<dbReference type="SUPFAM" id="SSF48179">
    <property type="entry name" value="6-phosphogluconate dehydrogenase C-terminal domain-like"/>
    <property type="match status" value="1"/>
</dbReference>
<dbReference type="InterPro" id="IPR013752">
    <property type="entry name" value="KPA_reductase"/>
</dbReference>
<accession>A0A439CMY2</accession>
<dbReference type="AlphaFoldDB" id="A0A439CMY2"/>
<name>A0A439CMY2_9PEZI</name>
<dbReference type="GO" id="GO:0008677">
    <property type="term" value="F:2-dehydropantoate 2-reductase activity"/>
    <property type="evidence" value="ECO:0007669"/>
    <property type="project" value="TreeGrafter"/>
</dbReference>
<evidence type="ECO:0000259" key="4">
    <source>
        <dbReference type="Pfam" id="PF02558"/>
    </source>
</evidence>
<keyword evidence="7" id="KW-1185">Reference proteome</keyword>
<organism evidence="6 7">
    <name type="scientific">Xylaria grammica</name>
    <dbReference type="NCBI Taxonomy" id="363999"/>
    <lineage>
        <taxon>Eukaryota</taxon>
        <taxon>Fungi</taxon>
        <taxon>Dikarya</taxon>
        <taxon>Ascomycota</taxon>
        <taxon>Pezizomycotina</taxon>
        <taxon>Sordariomycetes</taxon>
        <taxon>Xylariomycetidae</taxon>
        <taxon>Xylariales</taxon>
        <taxon>Xylariaceae</taxon>
        <taxon>Xylaria</taxon>
    </lineage>
</organism>
<evidence type="ECO:0000259" key="5">
    <source>
        <dbReference type="Pfam" id="PF08546"/>
    </source>
</evidence>
<dbReference type="PANTHER" id="PTHR43765:SF2">
    <property type="entry name" value="2-DEHYDROPANTOATE 2-REDUCTASE"/>
    <property type="match status" value="1"/>
</dbReference>
<gene>
    <name evidence="6" type="ORF">EKO27_g11675</name>
</gene>
<dbReference type="Pfam" id="PF02558">
    <property type="entry name" value="ApbA"/>
    <property type="match status" value="1"/>
</dbReference>
<evidence type="ECO:0000256" key="1">
    <source>
        <dbReference type="ARBA" id="ARBA00007870"/>
    </source>
</evidence>
<dbReference type="EMBL" id="RYZI01000799">
    <property type="protein sequence ID" value="RWA03430.1"/>
    <property type="molecule type" value="Genomic_DNA"/>
</dbReference>
<evidence type="ECO:0008006" key="8">
    <source>
        <dbReference type="Google" id="ProtNLM"/>
    </source>
</evidence>
<evidence type="ECO:0000313" key="7">
    <source>
        <dbReference type="Proteomes" id="UP000286045"/>
    </source>
</evidence>
<dbReference type="STRING" id="363999.A0A439CMY2"/>
<proteinExistence type="inferred from homology"/>
<comment type="similarity">
    <text evidence="1">Belongs to the ketopantoate reductase family.</text>
</comment>
<feature type="domain" description="Ketopantoate reductase N-terminal" evidence="4">
    <location>
        <begin position="9"/>
        <end position="159"/>
    </location>
</feature>
<dbReference type="InterPro" id="IPR013332">
    <property type="entry name" value="KPR_N"/>
</dbReference>
<dbReference type="GO" id="GO:0050661">
    <property type="term" value="F:NADP binding"/>
    <property type="evidence" value="ECO:0007669"/>
    <property type="project" value="TreeGrafter"/>
</dbReference>